<accession>A0A511XP09</accession>
<dbReference type="EMBL" id="BJYG01000050">
    <property type="protein sequence ID" value="GEN64695.1"/>
    <property type="molecule type" value="Genomic_DNA"/>
</dbReference>
<evidence type="ECO:0000259" key="1">
    <source>
        <dbReference type="Pfam" id="PF07157"/>
    </source>
</evidence>
<protein>
    <recommendedName>
        <fullName evidence="1">DNA circulation N-terminal domain-containing protein</fullName>
    </recommendedName>
</protein>
<comment type="caution">
    <text evidence="2">The sequence shown here is derived from an EMBL/GenBank/DDBJ whole genome shotgun (WGS) entry which is preliminary data.</text>
</comment>
<dbReference type="OrthoDB" id="378644at2"/>
<dbReference type="InterPro" id="IPR009826">
    <property type="entry name" value="DNA_circ_N"/>
</dbReference>
<sequence length="449" mass="46444">MSESILTLIGLANEVASWLDALQPASWRGIEFAVERSEIRRGRRTAVHEYPFRDQVWVEDLGRGVRSYAFTGFVVGDDCYDVEQALLAQAEIAGPGTLVHPTLGSVTVTLAGPLVTEQVADRGRCVSVRFEFIETGESLYPTIASDTQSLVGSLVSDLTDLVSSDFISTVADAIEEGASVVSSVVSAAVSWASAALLLVSDAGLVVGAVAGLAGNYGRYSTGNRTTLFTNISTVDDAISSVVSARAVADACAASVGSAAGDLTDGGVSFCAAAWALTEAIRACCCDPADALRLLSVIATYTPTIASSSAPVGAAIQTAQTASGQVFRRSALASLATACADYQPSSYDDAIAVRASVVTLFDAAVLDAGDSGQDQAYLGLRALRTAVSVDVTVRGASLARLMEVDTPAPAPALSLAYRLYADASRSDDLIARADPVHPAFMPTTFKALSS</sequence>
<reference evidence="2 3" key="1">
    <citation type="submission" date="2019-07" db="EMBL/GenBank/DDBJ databases">
        <title>Whole genome shotgun sequence of Acetobacter oeni NBRC 105207.</title>
        <authorList>
            <person name="Hosoyama A."/>
            <person name="Uohara A."/>
            <person name="Ohji S."/>
            <person name="Ichikawa N."/>
        </authorList>
    </citation>
    <scope>NUCLEOTIDE SEQUENCE [LARGE SCALE GENOMIC DNA]</scope>
    <source>
        <strain evidence="2 3">NBRC 105207</strain>
    </source>
</reference>
<gene>
    <name evidence="2" type="ORF">AOE01nite_29190</name>
</gene>
<dbReference type="Proteomes" id="UP000321746">
    <property type="component" value="Unassembled WGS sequence"/>
</dbReference>
<dbReference type="Pfam" id="PF07157">
    <property type="entry name" value="DNA_circ_N"/>
    <property type="match status" value="1"/>
</dbReference>
<feature type="domain" description="DNA circulation N-terminal" evidence="1">
    <location>
        <begin position="22"/>
        <end position="108"/>
    </location>
</feature>
<keyword evidence="3" id="KW-1185">Reference proteome</keyword>
<dbReference type="AlphaFoldDB" id="A0A511XP09"/>
<organism evidence="2 3">
    <name type="scientific">Acetobacter oeni</name>
    <dbReference type="NCBI Taxonomy" id="304077"/>
    <lineage>
        <taxon>Bacteria</taxon>
        <taxon>Pseudomonadati</taxon>
        <taxon>Pseudomonadota</taxon>
        <taxon>Alphaproteobacteria</taxon>
        <taxon>Acetobacterales</taxon>
        <taxon>Acetobacteraceae</taxon>
        <taxon>Acetobacter</taxon>
    </lineage>
</organism>
<name>A0A511XP09_9PROT</name>
<evidence type="ECO:0000313" key="3">
    <source>
        <dbReference type="Proteomes" id="UP000321746"/>
    </source>
</evidence>
<dbReference type="RefSeq" id="WP_146891628.1">
    <property type="nucleotide sequence ID" value="NZ_BJYG01000050.1"/>
</dbReference>
<evidence type="ECO:0000313" key="2">
    <source>
        <dbReference type="EMBL" id="GEN64695.1"/>
    </source>
</evidence>
<proteinExistence type="predicted"/>